<keyword evidence="3" id="KW-1185">Reference proteome</keyword>
<protein>
    <recommendedName>
        <fullName evidence="1">Imm33-like domain-containing protein</fullName>
    </recommendedName>
</protein>
<dbReference type="Pfam" id="PF24719">
    <property type="entry name" value="Imm33-like"/>
    <property type="match status" value="1"/>
</dbReference>
<organism evidence="2 3">
    <name type="scientific">Agromyces neolithicus</name>
    <dbReference type="NCBI Taxonomy" id="269420"/>
    <lineage>
        <taxon>Bacteria</taxon>
        <taxon>Bacillati</taxon>
        <taxon>Actinomycetota</taxon>
        <taxon>Actinomycetes</taxon>
        <taxon>Micrococcales</taxon>
        <taxon>Microbacteriaceae</taxon>
        <taxon>Agromyces</taxon>
    </lineage>
</organism>
<dbReference type="EMBL" id="BAAANJ010000006">
    <property type="protein sequence ID" value="GAA1811060.1"/>
    <property type="molecule type" value="Genomic_DNA"/>
</dbReference>
<evidence type="ECO:0000313" key="2">
    <source>
        <dbReference type="EMBL" id="GAA1811060.1"/>
    </source>
</evidence>
<dbReference type="RefSeq" id="WP_344295806.1">
    <property type="nucleotide sequence ID" value="NZ_BAAANJ010000006.1"/>
</dbReference>
<name>A0ABP4YEM5_9MICO</name>
<evidence type="ECO:0000313" key="3">
    <source>
        <dbReference type="Proteomes" id="UP001500002"/>
    </source>
</evidence>
<proteinExistence type="predicted"/>
<dbReference type="InterPro" id="IPR056509">
    <property type="entry name" value="Imm33-like"/>
</dbReference>
<sequence length="214" mass="23401">MSLQLSEFSRQIGAARVAVNAADTLVTQAAAVLDLFESHDGELVDGFSIQAGWAPLMLVERGEGRFDVAAPDFATKTPEHVGWVTDLTLALWVLNGQVTLARELPETAARPIHFADTVLCARDIEGAERLIMSRTTRRDAPDDSGWFIDVFPQPDRRREPAEFVRWPAYQTLGINKHLARALALPEGYGAIVSESRIDAIIELAGNTVAVRGPL</sequence>
<evidence type="ECO:0000259" key="1">
    <source>
        <dbReference type="Pfam" id="PF24719"/>
    </source>
</evidence>
<feature type="domain" description="Imm33-like" evidence="1">
    <location>
        <begin position="107"/>
        <end position="199"/>
    </location>
</feature>
<gene>
    <name evidence="2" type="ORF">GCM10009749_19970</name>
</gene>
<reference evidence="3" key="1">
    <citation type="journal article" date="2019" name="Int. J. Syst. Evol. Microbiol.">
        <title>The Global Catalogue of Microorganisms (GCM) 10K type strain sequencing project: providing services to taxonomists for standard genome sequencing and annotation.</title>
        <authorList>
            <consortium name="The Broad Institute Genomics Platform"/>
            <consortium name="The Broad Institute Genome Sequencing Center for Infectious Disease"/>
            <person name="Wu L."/>
            <person name="Ma J."/>
        </authorList>
    </citation>
    <scope>NUCLEOTIDE SEQUENCE [LARGE SCALE GENOMIC DNA]</scope>
    <source>
        <strain evidence="3">JCM 14322</strain>
    </source>
</reference>
<comment type="caution">
    <text evidence="2">The sequence shown here is derived from an EMBL/GenBank/DDBJ whole genome shotgun (WGS) entry which is preliminary data.</text>
</comment>
<dbReference type="Proteomes" id="UP001500002">
    <property type="component" value="Unassembled WGS sequence"/>
</dbReference>
<accession>A0ABP4YEM5</accession>